<feature type="compositionally biased region" description="Polar residues" evidence="1">
    <location>
        <begin position="43"/>
        <end position="54"/>
    </location>
</feature>
<dbReference type="AlphaFoldDB" id="A0A6A4SJF9"/>
<reference evidence="2 3" key="1">
    <citation type="submission" date="2019-06" db="EMBL/GenBank/DDBJ databases">
        <title>Draft genomes of female and male turbot (Scophthalmus maximus).</title>
        <authorList>
            <person name="Xu H."/>
            <person name="Xu X.-W."/>
            <person name="Shao C."/>
            <person name="Chen S."/>
        </authorList>
    </citation>
    <scope>NUCLEOTIDE SEQUENCE [LARGE SCALE GENOMIC DNA]</scope>
    <source>
        <strain evidence="2">Ysfricsl-2016a</strain>
        <tissue evidence="2">Blood</tissue>
    </source>
</reference>
<feature type="compositionally biased region" description="Basic and acidic residues" evidence="1">
    <location>
        <begin position="10"/>
        <end position="34"/>
    </location>
</feature>
<proteinExistence type="predicted"/>
<protein>
    <submittedName>
        <fullName evidence="2">Uncharacterized protein</fullName>
    </submittedName>
</protein>
<name>A0A6A4SJF9_SCOMX</name>
<accession>A0A6A4SJF9</accession>
<evidence type="ECO:0000256" key="1">
    <source>
        <dbReference type="SAM" id="MobiDB-lite"/>
    </source>
</evidence>
<dbReference type="Proteomes" id="UP000438429">
    <property type="component" value="Unassembled WGS sequence"/>
</dbReference>
<evidence type="ECO:0000313" key="2">
    <source>
        <dbReference type="EMBL" id="KAF0035326.1"/>
    </source>
</evidence>
<gene>
    <name evidence="2" type="ORF">F2P81_013084</name>
</gene>
<organism evidence="2 3">
    <name type="scientific">Scophthalmus maximus</name>
    <name type="common">Turbot</name>
    <name type="synonym">Psetta maxima</name>
    <dbReference type="NCBI Taxonomy" id="52904"/>
    <lineage>
        <taxon>Eukaryota</taxon>
        <taxon>Metazoa</taxon>
        <taxon>Chordata</taxon>
        <taxon>Craniata</taxon>
        <taxon>Vertebrata</taxon>
        <taxon>Euteleostomi</taxon>
        <taxon>Actinopterygii</taxon>
        <taxon>Neopterygii</taxon>
        <taxon>Teleostei</taxon>
        <taxon>Neoteleostei</taxon>
        <taxon>Acanthomorphata</taxon>
        <taxon>Carangaria</taxon>
        <taxon>Pleuronectiformes</taxon>
        <taxon>Pleuronectoidei</taxon>
        <taxon>Scophthalmidae</taxon>
        <taxon>Scophthalmus</taxon>
    </lineage>
</organism>
<evidence type="ECO:0000313" key="3">
    <source>
        <dbReference type="Proteomes" id="UP000438429"/>
    </source>
</evidence>
<comment type="caution">
    <text evidence="2">The sequence shown here is derived from an EMBL/GenBank/DDBJ whole genome shotgun (WGS) entry which is preliminary data.</text>
</comment>
<sequence>MTGSVPQLPDTRRGRGEGQDKDGNKGVGEEEEVKKKKKKKTANHGQATSVSPSVISFGAGSAGESVSLSSITGDFATTKLIRHCFMFCMNIDESGSSSPFYCSNLPRNPEAVKSTVVRKATRLNIIGPVNKTFLPCIGPAACKRCTLPTGITVHRHSSDYERIRRSSTEKDMKKGIRHRTLTDLVKTIC</sequence>
<feature type="region of interest" description="Disordered" evidence="1">
    <location>
        <begin position="1"/>
        <end position="54"/>
    </location>
</feature>
<dbReference type="EMBL" id="VEVO01000011">
    <property type="protein sequence ID" value="KAF0035326.1"/>
    <property type="molecule type" value="Genomic_DNA"/>
</dbReference>